<feature type="region of interest" description="Disordered" evidence="2">
    <location>
        <begin position="20"/>
        <end position="44"/>
    </location>
</feature>
<name>A0A388L6B6_CHABU</name>
<protein>
    <submittedName>
        <fullName evidence="3">Uncharacterized protein</fullName>
    </submittedName>
</protein>
<dbReference type="EMBL" id="BFEA01000276">
    <property type="protein sequence ID" value="GBG77782.1"/>
    <property type="molecule type" value="Genomic_DNA"/>
</dbReference>
<feature type="compositionally biased region" description="Polar residues" evidence="2">
    <location>
        <begin position="30"/>
        <end position="41"/>
    </location>
</feature>
<reference evidence="3 4" key="1">
    <citation type="journal article" date="2018" name="Cell">
        <title>The Chara Genome: Secondary Complexity and Implications for Plant Terrestrialization.</title>
        <authorList>
            <person name="Nishiyama T."/>
            <person name="Sakayama H."/>
            <person name="Vries J.D."/>
            <person name="Buschmann H."/>
            <person name="Saint-Marcoux D."/>
            <person name="Ullrich K.K."/>
            <person name="Haas F.B."/>
            <person name="Vanderstraeten L."/>
            <person name="Becker D."/>
            <person name="Lang D."/>
            <person name="Vosolsobe S."/>
            <person name="Rombauts S."/>
            <person name="Wilhelmsson P.K.I."/>
            <person name="Janitza P."/>
            <person name="Kern R."/>
            <person name="Heyl A."/>
            <person name="Rumpler F."/>
            <person name="Villalobos L.I.A.C."/>
            <person name="Clay J.M."/>
            <person name="Skokan R."/>
            <person name="Toyoda A."/>
            <person name="Suzuki Y."/>
            <person name="Kagoshima H."/>
            <person name="Schijlen E."/>
            <person name="Tajeshwar N."/>
            <person name="Catarino B."/>
            <person name="Hetherington A.J."/>
            <person name="Saltykova A."/>
            <person name="Bonnot C."/>
            <person name="Breuninger H."/>
            <person name="Symeonidi A."/>
            <person name="Radhakrishnan G.V."/>
            <person name="Van Nieuwerburgh F."/>
            <person name="Deforce D."/>
            <person name="Chang C."/>
            <person name="Karol K.G."/>
            <person name="Hedrich R."/>
            <person name="Ulvskov P."/>
            <person name="Glockner G."/>
            <person name="Delwiche C.F."/>
            <person name="Petrasek J."/>
            <person name="Van de Peer Y."/>
            <person name="Friml J."/>
            <person name="Beilby M."/>
            <person name="Dolan L."/>
            <person name="Kohara Y."/>
            <person name="Sugano S."/>
            <person name="Fujiyama A."/>
            <person name="Delaux P.-M."/>
            <person name="Quint M."/>
            <person name="TheiBen G."/>
            <person name="Hagemann M."/>
            <person name="Harholt J."/>
            <person name="Dunand C."/>
            <person name="Zachgo S."/>
            <person name="Langdale J."/>
            <person name="Maumus F."/>
            <person name="Straeten D.V.D."/>
            <person name="Gould S.B."/>
            <person name="Rensing S.A."/>
        </authorList>
    </citation>
    <scope>NUCLEOTIDE SEQUENCE [LARGE SCALE GENOMIC DNA]</scope>
    <source>
        <strain evidence="3 4">S276</strain>
    </source>
</reference>
<dbReference type="Proteomes" id="UP000265515">
    <property type="component" value="Unassembled WGS sequence"/>
</dbReference>
<evidence type="ECO:0000256" key="2">
    <source>
        <dbReference type="SAM" id="MobiDB-lite"/>
    </source>
</evidence>
<feature type="coiled-coil region" evidence="1">
    <location>
        <begin position="128"/>
        <end position="169"/>
    </location>
</feature>
<dbReference type="AlphaFoldDB" id="A0A388L6B6"/>
<keyword evidence="1" id="KW-0175">Coiled coil</keyword>
<keyword evidence="4" id="KW-1185">Reference proteome</keyword>
<sequence length="243" mass="27447">MDRKKTKDKSQEKIARLKAEVEHLRRGHHSTSTSATISKPNNEAEELSRLRLEQAKAKAASERRFASLEEVIIALQRQCEAAEANADVWRSEALRSGNKRGSVAIEATPTSDARVRARVVSPGVGRVNLELKGIVERHQLEIERLKEMRLRELNARKESEEEVERLKEAMVRLGTGVKTRGTNLKSKLDDAAGVSTRKESVRITEEANDALTRKIQNRTTDNPTVRVNNKDAVLRDTRKDLRK</sequence>
<comment type="caution">
    <text evidence="3">The sequence shown here is derived from an EMBL/GenBank/DDBJ whole genome shotgun (WGS) entry which is preliminary data.</text>
</comment>
<evidence type="ECO:0000313" key="4">
    <source>
        <dbReference type="Proteomes" id="UP000265515"/>
    </source>
</evidence>
<feature type="compositionally biased region" description="Polar residues" evidence="2">
    <location>
        <begin position="217"/>
        <end position="227"/>
    </location>
</feature>
<organism evidence="3 4">
    <name type="scientific">Chara braunii</name>
    <name type="common">Braun's stonewort</name>
    <dbReference type="NCBI Taxonomy" id="69332"/>
    <lineage>
        <taxon>Eukaryota</taxon>
        <taxon>Viridiplantae</taxon>
        <taxon>Streptophyta</taxon>
        <taxon>Charophyceae</taxon>
        <taxon>Charales</taxon>
        <taxon>Characeae</taxon>
        <taxon>Chara</taxon>
    </lineage>
</organism>
<feature type="compositionally biased region" description="Basic and acidic residues" evidence="2">
    <location>
        <begin position="228"/>
        <end position="243"/>
    </location>
</feature>
<feature type="region of interest" description="Disordered" evidence="2">
    <location>
        <begin position="216"/>
        <end position="243"/>
    </location>
</feature>
<evidence type="ECO:0000313" key="3">
    <source>
        <dbReference type="EMBL" id="GBG77782.1"/>
    </source>
</evidence>
<proteinExistence type="predicted"/>
<evidence type="ECO:0000256" key="1">
    <source>
        <dbReference type="SAM" id="Coils"/>
    </source>
</evidence>
<gene>
    <name evidence="3" type="ORF">CBR_g24230</name>
</gene>
<feature type="coiled-coil region" evidence="1">
    <location>
        <begin position="58"/>
        <end position="92"/>
    </location>
</feature>
<accession>A0A388L6B6</accession>
<dbReference type="Gramene" id="GBG77782">
    <property type="protein sequence ID" value="GBG77782"/>
    <property type="gene ID" value="CBR_g24230"/>
</dbReference>